<evidence type="ECO:0000256" key="4">
    <source>
        <dbReference type="ARBA" id="ARBA00022989"/>
    </source>
</evidence>
<dbReference type="PANTHER" id="PTHR24228">
    <property type="entry name" value="B2 BRADYKININ RECEPTOR/ANGIOTENSIN II RECEPTOR"/>
    <property type="match status" value="1"/>
</dbReference>
<evidence type="ECO:0000259" key="11">
    <source>
        <dbReference type="PROSITE" id="PS50262"/>
    </source>
</evidence>
<feature type="transmembrane region" description="Helical" evidence="10">
    <location>
        <begin position="73"/>
        <end position="98"/>
    </location>
</feature>
<keyword evidence="2" id="KW-1003">Cell membrane</keyword>
<dbReference type="FunCoup" id="A0A7M7RFT8">
    <property type="interactions" value="424"/>
</dbReference>
<feature type="domain" description="G-protein coupled receptors family 1 profile" evidence="11">
    <location>
        <begin position="53"/>
        <end position="331"/>
    </location>
</feature>
<dbReference type="InterPro" id="IPR000276">
    <property type="entry name" value="GPCR_Rhodpsn"/>
</dbReference>
<dbReference type="GeneID" id="582418"/>
<proteinExistence type="inferred from homology"/>
<comment type="similarity">
    <text evidence="9">Belongs to the G-protein coupled receptor 1 family.</text>
</comment>
<keyword evidence="4 10" id="KW-1133">Transmembrane helix</keyword>
<feature type="transmembrane region" description="Helical" evidence="10">
    <location>
        <begin position="314"/>
        <end position="333"/>
    </location>
</feature>
<feature type="transmembrane region" description="Helical" evidence="10">
    <location>
        <begin position="196"/>
        <end position="226"/>
    </location>
</feature>
<dbReference type="PROSITE" id="PS00237">
    <property type="entry name" value="G_PROTEIN_RECEP_F1_1"/>
    <property type="match status" value="1"/>
</dbReference>
<dbReference type="Gene3D" id="1.20.1070.10">
    <property type="entry name" value="Rhodopsin 7-helix transmembrane proteins"/>
    <property type="match status" value="1"/>
</dbReference>
<feature type="transmembrane region" description="Helical" evidence="10">
    <location>
        <begin position="154"/>
        <end position="176"/>
    </location>
</feature>
<dbReference type="OMA" id="EEEYTCT"/>
<feature type="transmembrane region" description="Helical" evidence="10">
    <location>
        <begin position="110"/>
        <end position="133"/>
    </location>
</feature>
<keyword evidence="3 9" id="KW-0812">Transmembrane</keyword>
<dbReference type="EnsemblMetazoa" id="XM_030991644">
    <property type="protein sequence ID" value="XP_030847504"/>
    <property type="gene ID" value="LOC582418"/>
</dbReference>
<dbReference type="GO" id="GO:0005886">
    <property type="term" value="C:plasma membrane"/>
    <property type="evidence" value="ECO:0007669"/>
    <property type="project" value="UniProtKB-SubCell"/>
</dbReference>
<evidence type="ECO:0000313" key="13">
    <source>
        <dbReference type="Proteomes" id="UP000007110"/>
    </source>
</evidence>
<keyword evidence="8 9" id="KW-0807">Transducer</keyword>
<dbReference type="Pfam" id="PF00001">
    <property type="entry name" value="7tm_1"/>
    <property type="match status" value="1"/>
</dbReference>
<organism evidence="12 13">
    <name type="scientific">Strongylocentrotus purpuratus</name>
    <name type="common">Purple sea urchin</name>
    <dbReference type="NCBI Taxonomy" id="7668"/>
    <lineage>
        <taxon>Eukaryota</taxon>
        <taxon>Metazoa</taxon>
        <taxon>Echinodermata</taxon>
        <taxon>Eleutherozoa</taxon>
        <taxon>Echinozoa</taxon>
        <taxon>Echinoidea</taxon>
        <taxon>Euechinoidea</taxon>
        <taxon>Echinacea</taxon>
        <taxon>Camarodonta</taxon>
        <taxon>Echinidea</taxon>
        <taxon>Strongylocentrotidae</taxon>
        <taxon>Strongylocentrotus</taxon>
    </lineage>
</organism>
<dbReference type="InParanoid" id="A0A7M7RFT8"/>
<name>A0A7M7RFT8_STRPU</name>
<dbReference type="OrthoDB" id="10042731at2759"/>
<evidence type="ECO:0000256" key="9">
    <source>
        <dbReference type="RuleBase" id="RU000688"/>
    </source>
</evidence>
<accession>A0A7M7RFT8</accession>
<sequence>METTPELDYSLLMDDLPENGTQRVISVYELYGYFNVVIVSTIFCVIAFLGLTGNTMVFIAVGLSRKLHNITNAFIVNLSICDFLSCTILPFHAVAVIAEDGWPLADWFCSFIASLSIITQTSGILNLTMISLNRYVLITKPRKLYMRVYTHKKVAWMIAFTWLFPFLFLLVPQFFLSGLGYQDFFRICIWNSRHKLALVFQGIGALAFIISTILIIFSYVSIYRFIRRHMRMMANKEGGNDPAASVEIVEEESALNDNKIGTSTKSHRSTKKKTISRKQIEITKNLCLVVVSFFICVLPYTIHLPTGIYDMRGTYLALLFMSHACINPILYAAKHPHFKVIFSCMFRCKYSEIPMPTMGVKKLFRRATSASTYSSTDGRYA</sequence>
<comment type="subcellular location">
    <subcellularLocation>
        <location evidence="1">Cell membrane</location>
        <topology evidence="1">Multi-pass membrane protein</topology>
    </subcellularLocation>
</comment>
<evidence type="ECO:0000256" key="6">
    <source>
        <dbReference type="ARBA" id="ARBA00023136"/>
    </source>
</evidence>
<evidence type="ECO:0000313" key="12">
    <source>
        <dbReference type="EnsemblMetazoa" id="XP_787462"/>
    </source>
</evidence>
<dbReference type="RefSeq" id="XP_030847504.1">
    <property type="nucleotide sequence ID" value="XM_030991644.1"/>
</dbReference>
<keyword evidence="5 9" id="KW-0297">G-protein coupled receptor</keyword>
<feature type="transmembrane region" description="Helical" evidence="10">
    <location>
        <begin position="33"/>
        <end position="61"/>
    </location>
</feature>
<evidence type="ECO:0000256" key="10">
    <source>
        <dbReference type="SAM" id="Phobius"/>
    </source>
</evidence>
<dbReference type="Proteomes" id="UP000007110">
    <property type="component" value="Unassembled WGS sequence"/>
</dbReference>
<dbReference type="GO" id="GO:0004930">
    <property type="term" value="F:G protein-coupled receptor activity"/>
    <property type="evidence" value="ECO:0007669"/>
    <property type="project" value="UniProtKB-KW"/>
</dbReference>
<evidence type="ECO:0000256" key="2">
    <source>
        <dbReference type="ARBA" id="ARBA00022475"/>
    </source>
</evidence>
<dbReference type="PRINTS" id="PR00237">
    <property type="entry name" value="GPCRRHODOPSN"/>
</dbReference>
<dbReference type="EnsemblMetazoa" id="XM_782369">
    <property type="protein sequence ID" value="XP_787462"/>
    <property type="gene ID" value="LOC582418"/>
</dbReference>
<evidence type="ECO:0000256" key="3">
    <source>
        <dbReference type="ARBA" id="ARBA00022692"/>
    </source>
</evidence>
<reference evidence="12" key="2">
    <citation type="submission" date="2021-01" db="UniProtKB">
        <authorList>
            <consortium name="EnsemblMetazoa"/>
        </authorList>
    </citation>
    <scope>IDENTIFICATION</scope>
</reference>
<dbReference type="GO" id="GO:0007186">
    <property type="term" value="P:G protein-coupled receptor signaling pathway"/>
    <property type="evidence" value="ECO:0000318"/>
    <property type="project" value="GO_Central"/>
</dbReference>
<dbReference type="KEGG" id="spu:582418"/>
<dbReference type="CDD" id="cd00637">
    <property type="entry name" value="7tm_classA_rhodopsin-like"/>
    <property type="match status" value="1"/>
</dbReference>
<evidence type="ECO:0000256" key="8">
    <source>
        <dbReference type="ARBA" id="ARBA00023224"/>
    </source>
</evidence>
<evidence type="ECO:0000256" key="5">
    <source>
        <dbReference type="ARBA" id="ARBA00023040"/>
    </source>
</evidence>
<keyword evidence="13" id="KW-1185">Reference proteome</keyword>
<reference evidence="13" key="1">
    <citation type="submission" date="2015-02" db="EMBL/GenBank/DDBJ databases">
        <title>Genome sequencing for Strongylocentrotus purpuratus.</title>
        <authorList>
            <person name="Murali S."/>
            <person name="Liu Y."/>
            <person name="Vee V."/>
            <person name="English A."/>
            <person name="Wang M."/>
            <person name="Skinner E."/>
            <person name="Han Y."/>
            <person name="Muzny D.M."/>
            <person name="Worley K.C."/>
            <person name="Gibbs R.A."/>
        </authorList>
    </citation>
    <scope>NUCLEOTIDE SEQUENCE</scope>
</reference>
<feature type="transmembrane region" description="Helical" evidence="10">
    <location>
        <begin position="282"/>
        <end position="302"/>
    </location>
</feature>
<evidence type="ECO:0000256" key="7">
    <source>
        <dbReference type="ARBA" id="ARBA00023170"/>
    </source>
</evidence>
<protein>
    <recommendedName>
        <fullName evidence="11">G-protein coupled receptors family 1 profile domain-containing protein</fullName>
    </recommendedName>
</protein>
<dbReference type="AlphaFoldDB" id="A0A7M7RFT8"/>
<keyword evidence="6 10" id="KW-0472">Membrane</keyword>
<dbReference type="FunFam" id="1.20.1070.10:FF:000340">
    <property type="entry name" value="Uncharacterized protein"/>
    <property type="match status" value="1"/>
</dbReference>
<dbReference type="SUPFAM" id="SSF81321">
    <property type="entry name" value="Family A G protein-coupled receptor-like"/>
    <property type="match status" value="1"/>
</dbReference>
<keyword evidence="7 9" id="KW-0675">Receptor</keyword>
<dbReference type="PANTHER" id="PTHR24228:SF72">
    <property type="entry name" value="G-PROTEIN COUPLED RECEPTORS FAMILY 1 PROFILE DOMAIN-CONTAINING PROTEIN"/>
    <property type="match status" value="1"/>
</dbReference>
<dbReference type="PROSITE" id="PS50262">
    <property type="entry name" value="G_PROTEIN_RECEP_F1_2"/>
    <property type="match status" value="1"/>
</dbReference>
<evidence type="ECO:0000256" key="1">
    <source>
        <dbReference type="ARBA" id="ARBA00004651"/>
    </source>
</evidence>
<dbReference type="InterPro" id="IPR017452">
    <property type="entry name" value="GPCR_Rhodpsn_7TM"/>
</dbReference>
<dbReference type="RefSeq" id="XP_787462.4">
    <property type="nucleotide sequence ID" value="XM_782369.5"/>
</dbReference>